<name>T0ZY65_9ZZZZ</name>
<feature type="non-terminal residue" evidence="1">
    <location>
        <position position="144"/>
    </location>
</feature>
<proteinExistence type="predicted"/>
<dbReference type="AlphaFoldDB" id="T0ZY65"/>
<gene>
    <name evidence="1" type="ORF">B2A_13065</name>
</gene>
<protein>
    <submittedName>
        <fullName evidence="1">Thermopsin</fullName>
    </submittedName>
</protein>
<comment type="caution">
    <text evidence="1">The sequence shown here is derived from an EMBL/GenBank/DDBJ whole genome shotgun (WGS) entry which is preliminary data.</text>
</comment>
<dbReference type="EMBL" id="AUZZ01009445">
    <property type="protein sequence ID" value="EQD33604.1"/>
    <property type="molecule type" value="Genomic_DNA"/>
</dbReference>
<organism evidence="1">
    <name type="scientific">mine drainage metagenome</name>
    <dbReference type="NCBI Taxonomy" id="410659"/>
    <lineage>
        <taxon>unclassified sequences</taxon>
        <taxon>metagenomes</taxon>
        <taxon>ecological metagenomes</taxon>
    </lineage>
</organism>
<reference evidence="1" key="1">
    <citation type="submission" date="2013-08" db="EMBL/GenBank/DDBJ databases">
        <authorList>
            <person name="Mendez C."/>
            <person name="Richter M."/>
            <person name="Ferrer M."/>
            <person name="Sanchez J."/>
        </authorList>
    </citation>
    <scope>NUCLEOTIDE SEQUENCE</scope>
</reference>
<evidence type="ECO:0000313" key="1">
    <source>
        <dbReference type="EMBL" id="EQD33604.1"/>
    </source>
</evidence>
<reference evidence="1" key="2">
    <citation type="journal article" date="2014" name="ISME J.">
        <title>Microbial stratification in low pH oxic and suboxic macroscopic growths along an acid mine drainage.</title>
        <authorList>
            <person name="Mendez-Garcia C."/>
            <person name="Mesa V."/>
            <person name="Sprenger R.R."/>
            <person name="Richter M."/>
            <person name="Diez M.S."/>
            <person name="Solano J."/>
            <person name="Bargiela R."/>
            <person name="Golyshina O.V."/>
            <person name="Manteca A."/>
            <person name="Ramos J.L."/>
            <person name="Gallego J.R."/>
            <person name="Llorente I."/>
            <person name="Martins Dos Santos V.A."/>
            <person name="Jensen O.N."/>
            <person name="Pelaez A.I."/>
            <person name="Sanchez J."/>
            <person name="Ferrer M."/>
        </authorList>
    </citation>
    <scope>NUCLEOTIDE SEQUENCE</scope>
</reference>
<sequence>MSVFLANGKYNFTAASKNPIYAPTKIASNFTVSGSSVNVTVDYYLVTYDVTFTETGFPAGTMWSVNLSNGTNYTSTSTTLSFKAPNGTYDYTLYSSDYIAVSGNFTVNGAAVNKSVAFYHSYVVTFTETGLPSGTAWTVTVNGT</sequence>
<accession>T0ZY65</accession>